<dbReference type="InterPro" id="IPR008333">
    <property type="entry name" value="Cbr1-like_FAD-bd_dom"/>
</dbReference>
<dbReference type="InterPro" id="IPR039261">
    <property type="entry name" value="FNR_nucleotide-bd"/>
</dbReference>
<evidence type="ECO:0000313" key="7">
    <source>
        <dbReference type="Proteomes" id="UP000033588"/>
    </source>
</evidence>
<dbReference type="PANTHER" id="PTHR47878">
    <property type="entry name" value="OXIDOREDUCTASE FAD/NAD(P)-BINDING DOMAIN PROTEIN"/>
    <property type="match status" value="1"/>
</dbReference>
<dbReference type="InterPro" id="IPR001709">
    <property type="entry name" value="Flavoprot_Pyr_Nucl_cyt_Rdtase"/>
</dbReference>
<comment type="catalytic activity">
    <reaction evidence="4">
        <text>2 reduced [2Fe-2S]-[ferredoxin] + NADP(+) + H(+) = 2 oxidized [2Fe-2S]-[ferredoxin] + NADPH</text>
        <dbReference type="Rhea" id="RHEA:20125"/>
        <dbReference type="Rhea" id="RHEA-COMP:10000"/>
        <dbReference type="Rhea" id="RHEA-COMP:10001"/>
        <dbReference type="ChEBI" id="CHEBI:15378"/>
        <dbReference type="ChEBI" id="CHEBI:33737"/>
        <dbReference type="ChEBI" id="CHEBI:33738"/>
        <dbReference type="ChEBI" id="CHEBI:57783"/>
        <dbReference type="ChEBI" id="CHEBI:58349"/>
        <dbReference type="EC" id="1.18.1.2"/>
    </reaction>
</comment>
<comment type="similarity">
    <text evidence="1">Belongs to the ferredoxin--NADP reductase type 1 family.</text>
</comment>
<dbReference type="GO" id="GO:0034599">
    <property type="term" value="P:cellular response to oxidative stress"/>
    <property type="evidence" value="ECO:0007669"/>
    <property type="project" value="TreeGrafter"/>
</dbReference>
<evidence type="ECO:0000313" key="6">
    <source>
        <dbReference type="EMBL" id="KJZ44282.1"/>
    </source>
</evidence>
<reference evidence="6 7" key="1">
    <citation type="submission" date="2015-03" db="EMBL/GenBank/DDBJ databases">
        <title>Comparative genomics of Pseudomonas insights into diversity of traits involved in vanlence and defense.</title>
        <authorList>
            <person name="Qin Y."/>
        </authorList>
    </citation>
    <scope>NUCLEOTIDE SEQUENCE [LARGE SCALE GENOMIC DNA]</scope>
    <source>
        <strain evidence="6 7">C8</strain>
    </source>
</reference>
<dbReference type="PROSITE" id="PS51384">
    <property type="entry name" value="FAD_FR"/>
    <property type="match status" value="1"/>
</dbReference>
<organism evidence="6 7">
    <name type="scientific">Pseudomonas fluorescens</name>
    <dbReference type="NCBI Taxonomy" id="294"/>
    <lineage>
        <taxon>Bacteria</taxon>
        <taxon>Pseudomonadati</taxon>
        <taxon>Pseudomonadota</taxon>
        <taxon>Gammaproteobacteria</taxon>
        <taxon>Pseudomonadales</taxon>
        <taxon>Pseudomonadaceae</taxon>
        <taxon>Pseudomonas</taxon>
    </lineage>
</organism>
<dbReference type="GO" id="GO:0042167">
    <property type="term" value="P:heme catabolic process"/>
    <property type="evidence" value="ECO:0007669"/>
    <property type="project" value="TreeGrafter"/>
</dbReference>
<dbReference type="GO" id="GO:0004324">
    <property type="term" value="F:ferredoxin-NADP+ reductase activity"/>
    <property type="evidence" value="ECO:0007669"/>
    <property type="project" value="UniProtKB-EC"/>
</dbReference>
<dbReference type="Gene3D" id="3.40.50.80">
    <property type="entry name" value="Nucleotide-binding domain of ferredoxin-NADP reductase (FNR) module"/>
    <property type="match status" value="1"/>
</dbReference>
<dbReference type="PRINTS" id="PR00410">
    <property type="entry name" value="PHEHYDRXLASE"/>
</dbReference>
<evidence type="ECO:0000256" key="1">
    <source>
        <dbReference type="ARBA" id="ARBA00008312"/>
    </source>
</evidence>
<keyword evidence="3" id="KW-0547">Nucleotide-binding</keyword>
<dbReference type="SUPFAM" id="SSF52343">
    <property type="entry name" value="Ferredoxin reductase-like, C-terminal NADP-linked domain"/>
    <property type="match status" value="1"/>
</dbReference>
<dbReference type="Gene3D" id="2.40.30.10">
    <property type="entry name" value="Translation factors"/>
    <property type="match status" value="1"/>
</dbReference>
<evidence type="ECO:0000256" key="4">
    <source>
        <dbReference type="ARBA" id="ARBA00047776"/>
    </source>
</evidence>
<evidence type="ECO:0000256" key="3">
    <source>
        <dbReference type="ARBA" id="ARBA00022741"/>
    </source>
</evidence>
<evidence type="ECO:0000259" key="5">
    <source>
        <dbReference type="PROSITE" id="PS51384"/>
    </source>
</evidence>
<feature type="domain" description="FAD-binding FR-type" evidence="5">
    <location>
        <begin position="6"/>
        <end position="107"/>
    </location>
</feature>
<dbReference type="AlphaFoldDB" id="A0A0F4TLJ9"/>
<gene>
    <name evidence="6" type="ORF">VC35_17840</name>
</gene>
<accession>A0A0F4TLJ9</accession>
<dbReference type="Proteomes" id="UP000033588">
    <property type="component" value="Unassembled WGS sequence"/>
</dbReference>
<evidence type="ECO:0000256" key="2">
    <source>
        <dbReference type="ARBA" id="ARBA00013223"/>
    </source>
</evidence>
<comment type="caution">
    <text evidence="6">The sequence shown here is derived from an EMBL/GenBank/DDBJ whole genome shotgun (WGS) entry which is preliminary data.</text>
</comment>
<dbReference type="InterPro" id="IPR051930">
    <property type="entry name" value="FNR_type-1"/>
</dbReference>
<dbReference type="InterPro" id="IPR001433">
    <property type="entry name" value="OxRdtase_FAD/NAD-bd"/>
</dbReference>
<dbReference type="OrthoDB" id="9784483at2"/>
<dbReference type="CDD" id="cd06195">
    <property type="entry name" value="FNR1"/>
    <property type="match status" value="1"/>
</dbReference>
<dbReference type="EC" id="1.18.1.2" evidence="2"/>
<dbReference type="InterPro" id="IPR017938">
    <property type="entry name" value="Riboflavin_synthase-like_b-brl"/>
</dbReference>
<dbReference type="PANTHER" id="PTHR47878:SF2">
    <property type="entry name" value="OXIDOREDUCTASE FAD_NAD(P)-BINDING DOMAIN PROTEIN"/>
    <property type="match status" value="1"/>
</dbReference>
<dbReference type="Pfam" id="PF00970">
    <property type="entry name" value="FAD_binding_6"/>
    <property type="match status" value="1"/>
</dbReference>
<dbReference type="Pfam" id="PF00175">
    <property type="entry name" value="NAD_binding_1"/>
    <property type="match status" value="1"/>
</dbReference>
<proteinExistence type="inferred from homology"/>
<name>A0A0F4TLJ9_PSEFL</name>
<dbReference type="SUPFAM" id="SSF63380">
    <property type="entry name" value="Riboflavin synthase domain-like"/>
    <property type="match status" value="1"/>
</dbReference>
<dbReference type="EMBL" id="LACC01000022">
    <property type="protein sequence ID" value="KJZ44282.1"/>
    <property type="molecule type" value="Genomic_DNA"/>
</dbReference>
<dbReference type="GO" id="GO:0000166">
    <property type="term" value="F:nucleotide binding"/>
    <property type="evidence" value="ECO:0007669"/>
    <property type="project" value="UniProtKB-KW"/>
</dbReference>
<dbReference type="RefSeq" id="WP_046041751.1">
    <property type="nucleotide sequence ID" value="NZ_LACC01000022.1"/>
</dbReference>
<sequence length="258" mass="29264">MSVSEEKFTRQTLLEVHPLTPNLFTLRATRDAGFRFRAGQFARLGVTKADGSTVWRAYSMVSSPFDEFLEFFSIVVPGGEFTSELSRLGVGDALLVDRQAFGYLTLDRFVDGRDLWLLSTGTGIAPFLSILQDFEVWERFERIILVYSVREARELAYQELIAGLAKREYLAEYAHKLQFITTVTREQHPGSLNGRITTLIENGELERAAGVALTPEHSRVMLCGNPQMIDDTRKLLKQRGMHLSLSRRPGQVAVENFW</sequence>
<dbReference type="InterPro" id="IPR017927">
    <property type="entry name" value="FAD-bd_FR_type"/>
</dbReference>
<dbReference type="PATRIC" id="fig|294.132.peg.2734"/>
<dbReference type="PRINTS" id="PR00371">
    <property type="entry name" value="FPNCR"/>
</dbReference>
<dbReference type="InterPro" id="IPR033892">
    <property type="entry name" value="FNR_bac"/>
</dbReference>
<protein>
    <recommendedName>
        <fullName evidence="2">ferredoxin--NADP(+) reductase</fullName>
        <ecNumber evidence="2">1.18.1.2</ecNumber>
    </recommendedName>
</protein>